<dbReference type="InterPro" id="IPR038718">
    <property type="entry name" value="SNF2-like_sf"/>
</dbReference>
<dbReference type="InterPro" id="IPR049730">
    <property type="entry name" value="SNF2/RAD54-like_C"/>
</dbReference>
<dbReference type="InterPro" id="IPR001650">
    <property type="entry name" value="Helicase_C-like"/>
</dbReference>
<accession>A0ABV4BQP1</accession>
<reference evidence="6 7" key="1">
    <citation type="submission" date="2024-08" db="EMBL/GenBank/DDBJ databases">
        <title>Clostridium lapicellarii sp. nov., and Clostridium renhuaiense sp. nov., two species isolated from the mud in a fermentation cellar used for producing sauce-flavour Chinese liquors.</title>
        <authorList>
            <person name="Yang F."/>
            <person name="Wang H."/>
            <person name="Chen L.Q."/>
            <person name="Zhou N."/>
            <person name="Lu J.J."/>
            <person name="Pu X.X."/>
            <person name="Wan B."/>
            <person name="Wang L."/>
            <person name="Liu S.J."/>
        </authorList>
    </citation>
    <scope>NUCLEOTIDE SEQUENCE [LARGE SCALE GENOMIC DNA]</scope>
    <source>
        <strain evidence="6 7">MT-5</strain>
    </source>
</reference>
<keyword evidence="6" id="KW-0547">Nucleotide-binding</keyword>
<dbReference type="SMART" id="SM00487">
    <property type="entry name" value="DEXDc"/>
    <property type="match status" value="1"/>
</dbReference>
<keyword evidence="6" id="KW-0347">Helicase</keyword>
<dbReference type="EC" id="3.6.4.-" evidence="6"/>
<dbReference type="PROSITE" id="PS50966">
    <property type="entry name" value="ZF_SWIM"/>
    <property type="match status" value="1"/>
</dbReference>
<dbReference type="PROSITE" id="PS51192">
    <property type="entry name" value="HELICASE_ATP_BIND_1"/>
    <property type="match status" value="1"/>
</dbReference>
<dbReference type="PANTHER" id="PTHR10799">
    <property type="entry name" value="SNF2/RAD54 HELICASE FAMILY"/>
    <property type="match status" value="1"/>
</dbReference>
<evidence type="ECO:0000256" key="1">
    <source>
        <dbReference type="ARBA" id="ARBA00022801"/>
    </source>
</evidence>
<evidence type="ECO:0000259" key="4">
    <source>
        <dbReference type="PROSITE" id="PS51192"/>
    </source>
</evidence>
<dbReference type="Gene3D" id="3.40.50.300">
    <property type="entry name" value="P-loop containing nucleotide triphosphate hydrolases"/>
    <property type="match status" value="1"/>
</dbReference>
<dbReference type="RefSeq" id="WP_369703949.1">
    <property type="nucleotide sequence ID" value="NZ_JBGEWD010000006.1"/>
</dbReference>
<dbReference type="SMART" id="SM00490">
    <property type="entry name" value="HELICc"/>
    <property type="match status" value="1"/>
</dbReference>
<evidence type="ECO:0000313" key="6">
    <source>
        <dbReference type="EMBL" id="MEY8000056.1"/>
    </source>
</evidence>
<keyword evidence="2" id="KW-0862">Zinc</keyword>
<evidence type="ECO:0000313" key="7">
    <source>
        <dbReference type="Proteomes" id="UP001564657"/>
    </source>
</evidence>
<feature type="domain" description="SWIM-type" evidence="3">
    <location>
        <begin position="59"/>
        <end position="105"/>
    </location>
</feature>
<evidence type="ECO:0000259" key="3">
    <source>
        <dbReference type="PROSITE" id="PS50966"/>
    </source>
</evidence>
<dbReference type="GO" id="GO:0004386">
    <property type="term" value="F:helicase activity"/>
    <property type="evidence" value="ECO:0007669"/>
    <property type="project" value="UniProtKB-KW"/>
</dbReference>
<dbReference type="CDD" id="cd18012">
    <property type="entry name" value="DEXQc_arch_SWI2_SNF2"/>
    <property type="match status" value="1"/>
</dbReference>
<evidence type="ECO:0000256" key="2">
    <source>
        <dbReference type="PROSITE-ProRule" id="PRU00325"/>
    </source>
</evidence>
<feature type="domain" description="Helicase C-terminal" evidence="5">
    <location>
        <begin position="911"/>
        <end position="1075"/>
    </location>
</feature>
<dbReference type="InterPro" id="IPR027417">
    <property type="entry name" value="P-loop_NTPase"/>
</dbReference>
<gene>
    <name evidence="6" type="ORF">AB8U03_07565</name>
</gene>
<dbReference type="CDD" id="cd18793">
    <property type="entry name" value="SF2_C_SNF"/>
    <property type="match status" value="1"/>
</dbReference>
<dbReference type="EMBL" id="JBGEWD010000006">
    <property type="protein sequence ID" value="MEY8000056.1"/>
    <property type="molecule type" value="Genomic_DNA"/>
</dbReference>
<dbReference type="GO" id="GO:0016787">
    <property type="term" value="F:hydrolase activity"/>
    <property type="evidence" value="ECO:0007669"/>
    <property type="project" value="UniProtKB-KW"/>
</dbReference>
<keyword evidence="2" id="KW-0863">Zinc-finger</keyword>
<dbReference type="SUPFAM" id="SSF52540">
    <property type="entry name" value="P-loop containing nucleoside triphosphate hydrolases"/>
    <property type="match status" value="2"/>
</dbReference>
<keyword evidence="6" id="KW-0067">ATP-binding</keyword>
<protein>
    <submittedName>
        <fullName evidence="6">DEAD/DEAH box helicase</fullName>
        <ecNumber evidence="6">3.6.4.-</ecNumber>
    </submittedName>
</protein>
<dbReference type="PROSITE" id="PS51194">
    <property type="entry name" value="HELICASE_CTER"/>
    <property type="match status" value="1"/>
</dbReference>
<dbReference type="Proteomes" id="UP001564657">
    <property type="component" value="Unassembled WGS sequence"/>
</dbReference>
<sequence length="1080" mass="125628">MMDKDKLLQLFNEQISGKNHGKGMRIIDNDLVSSVNISSEEDLIYIKGRVISESLFNEYNTEIEMDAENKNIVSTYCSCMDYENNEFRKDNYCCKHLIATFYRAVDKLVKHPLLNESKAENIFQTKYNMDTLSMLLDNEKGRSEIKIEVYVDRNQWENKISAQFKIGLISMNSNNLYVLKDINQFLLAICNNMPVIYGKNFTLDMRQNRLGTRDKCLVDFIQMLKSIEGSSIYRGKIKKSNIDGKYIHIPDYLVREFFQVIKEHRVYLNEGFLYRCVETEVLEVNPPLEFDLKMVKKNYILKLPSGMPMVLGSRNNVFFYGSTIYLPDAEYCSKINPYLTVFSEARSVTLQGSEEDTILRNLIPRLNLLSDNIVLSKPIRDKIVNEKCEFKFYFDREGKKVALIVKVKYGAFEFNIFEDCTEKIIYRDSKREAGTLGMLRSLGFERSDDKFYLMWGDDYVFRFFKVEIEKLQKIGEVFYSENFKGIKSINSKNIRGDIKSGKYDYFEMKFKLDDIPSEETTAILRAFRDNLKYYKLKSGEYLDLEELELKKFLRLLDVVSEENIKDNHMEINKNKSIYLDSYIEENNIRYIKGNSELKKIRNKLKDIKNLEFKEPENLKIALREYQKVGYNWFKTLDYLGFGGILGDEMGLGKTFQAIAFLLSNPGSRSLIVVPTSLVYNWIHEFEKFAPDMRVAAINGSKKEREELLKNMDKCDVIITTYNMLKRDLEIYENMEFDYCLLDEAQYIKNPHCQNAESVKSIKARRRFALTGTPIENSVMELWSIFDFIMPGYLYNEKKFSVRYYKRLKEEPVVIEDLNRLVKPFILRRKKKDVIKELPDKIEKTIKVYLRDKQEKVYGTYAKHALDLIENKVKEDEFKNSKIEILAYITKLRQLCLDPSVVMKDYNGSSAKIEALVELLTQSIGEGHRVLVFSQFTSVLKNIAGRISEEGIECSYLDGSVSSKNRMKLVEEFNSGMNSVFLISLKAGGTGLNLTSADIVIHFDPWWNPAVEQQATDRAHRIGQKHVVEVIKLVAKGTIEEKIIQLQEEKKKLIDSLLGGELSGSQGIASLSQEEIMKLFK</sequence>
<dbReference type="Pfam" id="PF00271">
    <property type="entry name" value="Helicase_C"/>
    <property type="match status" value="1"/>
</dbReference>
<proteinExistence type="predicted"/>
<keyword evidence="1 6" id="KW-0378">Hydrolase</keyword>
<organism evidence="6 7">
    <name type="scientific">Clostridium moutaii</name>
    <dbReference type="NCBI Taxonomy" id="3240932"/>
    <lineage>
        <taxon>Bacteria</taxon>
        <taxon>Bacillati</taxon>
        <taxon>Bacillota</taxon>
        <taxon>Clostridia</taxon>
        <taxon>Eubacteriales</taxon>
        <taxon>Clostridiaceae</taxon>
        <taxon>Clostridium</taxon>
    </lineage>
</organism>
<dbReference type="Gene3D" id="3.40.50.10810">
    <property type="entry name" value="Tandem AAA-ATPase domain"/>
    <property type="match status" value="1"/>
</dbReference>
<dbReference type="InterPro" id="IPR013663">
    <property type="entry name" value="Helicase_SWF/SNF/SWI_bac"/>
</dbReference>
<feature type="domain" description="Helicase ATP-binding" evidence="4">
    <location>
        <begin position="634"/>
        <end position="791"/>
    </location>
</feature>
<dbReference type="InterPro" id="IPR014001">
    <property type="entry name" value="Helicase_ATP-bd"/>
</dbReference>
<dbReference type="InterPro" id="IPR007527">
    <property type="entry name" value="Znf_SWIM"/>
</dbReference>
<evidence type="ECO:0000259" key="5">
    <source>
        <dbReference type="PROSITE" id="PS51194"/>
    </source>
</evidence>
<keyword evidence="2" id="KW-0479">Metal-binding</keyword>
<keyword evidence="7" id="KW-1185">Reference proteome</keyword>
<name>A0ABV4BQP1_9CLOT</name>
<dbReference type="Pfam" id="PF08455">
    <property type="entry name" value="SNF2_assoc"/>
    <property type="match status" value="1"/>
</dbReference>
<comment type="caution">
    <text evidence="6">The sequence shown here is derived from an EMBL/GenBank/DDBJ whole genome shotgun (WGS) entry which is preliminary data.</text>
</comment>
<dbReference type="Pfam" id="PF00176">
    <property type="entry name" value="SNF2-rel_dom"/>
    <property type="match status" value="1"/>
</dbReference>
<dbReference type="InterPro" id="IPR000330">
    <property type="entry name" value="SNF2_N"/>
</dbReference>